<feature type="chain" id="PRO_5026695959" evidence="13">
    <location>
        <begin position="31"/>
        <end position="953"/>
    </location>
</feature>
<keyword evidence="5 10" id="KW-0812">Transmembrane</keyword>
<evidence type="ECO:0000256" key="12">
    <source>
        <dbReference type="SAM" id="MobiDB-lite"/>
    </source>
</evidence>
<dbReference type="InterPro" id="IPR036942">
    <property type="entry name" value="Beta-barrel_TonB_sf"/>
</dbReference>
<keyword evidence="7 10" id="KW-0472">Membrane</keyword>
<feature type="signal peptide" evidence="13">
    <location>
        <begin position="1"/>
        <end position="30"/>
    </location>
</feature>
<evidence type="ECO:0000256" key="1">
    <source>
        <dbReference type="ARBA" id="ARBA00004571"/>
    </source>
</evidence>
<dbReference type="PANTHER" id="PTHR47234:SF2">
    <property type="entry name" value="TONB-DEPENDENT RECEPTOR"/>
    <property type="match status" value="1"/>
</dbReference>
<keyword evidence="8 16" id="KW-0675">Receptor</keyword>
<dbReference type="SUPFAM" id="SSF56935">
    <property type="entry name" value="Porins"/>
    <property type="match status" value="1"/>
</dbReference>
<dbReference type="Pfam" id="PF00593">
    <property type="entry name" value="TonB_dep_Rec_b-barrel"/>
    <property type="match status" value="1"/>
</dbReference>
<evidence type="ECO:0000313" key="16">
    <source>
        <dbReference type="EMBL" id="MTW11320.1"/>
    </source>
</evidence>
<evidence type="ECO:0000256" key="5">
    <source>
        <dbReference type="ARBA" id="ARBA00022692"/>
    </source>
</evidence>
<comment type="caution">
    <text evidence="16">The sequence shown here is derived from an EMBL/GenBank/DDBJ whole genome shotgun (WGS) entry which is preliminary data.</text>
</comment>
<evidence type="ECO:0000313" key="17">
    <source>
        <dbReference type="Proteomes" id="UP000472320"/>
    </source>
</evidence>
<evidence type="ECO:0000256" key="10">
    <source>
        <dbReference type="PROSITE-ProRule" id="PRU01360"/>
    </source>
</evidence>
<evidence type="ECO:0000256" key="11">
    <source>
        <dbReference type="RuleBase" id="RU003357"/>
    </source>
</evidence>
<dbReference type="InterPro" id="IPR039426">
    <property type="entry name" value="TonB-dep_rcpt-like"/>
</dbReference>
<evidence type="ECO:0000256" key="4">
    <source>
        <dbReference type="ARBA" id="ARBA00022452"/>
    </source>
</evidence>
<keyword evidence="3 10" id="KW-0813">Transport</keyword>
<keyword evidence="9 10" id="KW-0998">Cell outer membrane</keyword>
<dbReference type="OrthoDB" id="8530571at2"/>
<dbReference type="InterPro" id="IPR000531">
    <property type="entry name" value="Beta-barrel_TonB"/>
</dbReference>
<evidence type="ECO:0000256" key="6">
    <source>
        <dbReference type="ARBA" id="ARBA00023077"/>
    </source>
</evidence>
<evidence type="ECO:0000256" key="13">
    <source>
        <dbReference type="SAM" id="SignalP"/>
    </source>
</evidence>
<feature type="domain" description="TonB-dependent receptor-like beta-barrel" evidence="14">
    <location>
        <begin position="398"/>
        <end position="911"/>
    </location>
</feature>
<dbReference type="GO" id="GO:0009279">
    <property type="term" value="C:cell outer membrane"/>
    <property type="evidence" value="ECO:0007669"/>
    <property type="project" value="UniProtKB-SubCell"/>
</dbReference>
<feature type="region of interest" description="Disordered" evidence="12">
    <location>
        <begin position="252"/>
        <end position="271"/>
    </location>
</feature>
<dbReference type="InterPro" id="IPR037066">
    <property type="entry name" value="Plug_dom_sf"/>
</dbReference>
<evidence type="ECO:0000256" key="2">
    <source>
        <dbReference type="ARBA" id="ARBA00009810"/>
    </source>
</evidence>
<keyword evidence="17" id="KW-1185">Reference proteome</keyword>
<name>A0A6L6QGT5_9BURK</name>
<dbReference type="Gene3D" id="2.170.130.10">
    <property type="entry name" value="TonB-dependent receptor, plug domain"/>
    <property type="match status" value="1"/>
</dbReference>
<dbReference type="PANTHER" id="PTHR47234">
    <property type="match status" value="1"/>
</dbReference>
<keyword evidence="6 11" id="KW-0798">TonB box</keyword>
<dbReference type="InterPro" id="IPR012910">
    <property type="entry name" value="Plug_dom"/>
</dbReference>
<keyword evidence="13" id="KW-0732">Signal</keyword>
<protein>
    <submittedName>
        <fullName evidence="16">TonB-dependent receptor</fullName>
    </submittedName>
</protein>
<comment type="subcellular location">
    <subcellularLocation>
        <location evidence="1 10">Cell outer membrane</location>
        <topology evidence="1 10">Multi-pass membrane protein</topology>
    </subcellularLocation>
</comment>
<dbReference type="Pfam" id="PF07715">
    <property type="entry name" value="Plug"/>
    <property type="match status" value="1"/>
</dbReference>
<reference evidence="16 17" key="1">
    <citation type="submission" date="2019-11" db="EMBL/GenBank/DDBJ databases">
        <title>Type strains purchased from KCTC, JCM and DSMZ.</title>
        <authorList>
            <person name="Lu H."/>
        </authorList>
    </citation>
    <scope>NUCLEOTIDE SEQUENCE [LARGE SCALE GENOMIC DNA]</scope>
    <source>
        <strain evidence="16 17">JCM 31587</strain>
    </source>
</reference>
<dbReference type="EMBL" id="WNKX01000007">
    <property type="protein sequence ID" value="MTW11320.1"/>
    <property type="molecule type" value="Genomic_DNA"/>
</dbReference>
<dbReference type="PROSITE" id="PS52016">
    <property type="entry name" value="TONB_DEPENDENT_REC_3"/>
    <property type="match status" value="1"/>
</dbReference>
<accession>A0A6L6QGT5</accession>
<proteinExistence type="inferred from homology"/>
<evidence type="ECO:0000256" key="9">
    <source>
        <dbReference type="ARBA" id="ARBA00023237"/>
    </source>
</evidence>
<comment type="similarity">
    <text evidence="2 10 11">Belongs to the TonB-dependent receptor family.</text>
</comment>
<dbReference type="Gene3D" id="2.40.170.20">
    <property type="entry name" value="TonB-dependent receptor, beta-barrel domain"/>
    <property type="match status" value="1"/>
</dbReference>
<dbReference type="Proteomes" id="UP000472320">
    <property type="component" value="Unassembled WGS sequence"/>
</dbReference>
<dbReference type="AlphaFoldDB" id="A0A6L6QGT5"/>
<evidence type="ECO:0000256" key="3">
    <source>
        <dbReference type="ARBA" id="ARBA00022448"/>
    </source>
</evidence>
<evidence type="ECO:0000256" key="7">
    <source>
        <dbReference type="ARBA" id="ARBA00023136"/>
    </source>
</evidence>
<evidence type="ECO:0000256" key="8">
    <source>
        <dbReference type="ARBA" id="ARBA00023170"/>
    </source>
</evidence>
<evidence type="ECO:0000259" key="15">
    <source>
        <dbReference type="Pfam" id="PF07715"/>
    </source>
</evidence>
<sequence length="953" mass="101068">MEIIRMKHKVLPLAVHLALGTLAFAPAVQAQTTSGPEASQPIQRVEITGSNIRRTDKETPSPVQVLTAQDLKASGYTSVSEVLRNVTANGQGTLSQAFSGAFAGGASGISLRGLSVGATLVLIDGHRMAPYALSDDGQRSFVDISQIPFEAIERIEILKDGASSVYGSDAVAGVVNVILKKSMVGGSITAEGGESSHHDGKTAHVSGIYGWGDLDADGHNTYIAVEYRKQNKILVTDRLGKDFTRTDWTALGGRDRTRGVPTPSNGGQPGSLTGYLVDPNTGEISGFLPGCNQAMLDAKQCAYHDNDLELQPETKNINVIGSFVQKLGGDWKLNLKGSYFRSDAEQLGRYANSLAVAGGLTGLQFGPHYPIPVATPLAGPLLLTVPATYPGNTTGAPQLLQYNFPELGGTRTGLKSDTVRFVGDVTGTLGDWDLTASIGYSKNTVKQDVDGNFNMANLQAAFNDPVHPYLVGAAASGNDPALRQFIAPTMRSKSTSELSFVSLRGSRELATLQGGALALGLGAEYTYRKLDAVAPDAVEQGTQAGNNAWAIGNQKIAATYAELVAPVLKNLELDASLRYDHVQGVANSTTPKAGFKYVPIKELTLRGTYTKGFRAPNPAESGNTGSFFAANGTDDPVLCANPGDDKTTVPGNYPQQCNVALGGVQMPGKNLKPEKSKSYTLGMIFEPNKMFNLSADYYHIRVDNQIISAYSDPGYDAMPFVVRAATPVAQPYVLPDGTLGTNTPAVGNMLFAPYPYENALFTTTRGLDIDMRFRFNVAGVGKITAELIESHMFSYKQGTAGGDAIELAGTHGPSGVSGDTGNPRDRAQLILGFDNGPLNVTGTLNWVSGYSVTDPSNGSAQTCKDAIAFGSGAFANAPQEFCRVKAFSTFDLSASYKLTDRWTLSGSILNLFNKQAPLDFQTYGSAASTFYNPALHQSGAVGRFFNIGANYKF</sequence>
<keyword evidence="4 10" id="KW-1134">Transmembrane beta strand</keyword>
<organism evidence="16 17">
    <name type="scientific">Massilia eburnea</name>
    <dbReference type="NCBI Taxonomy" id="1776165"/>
    <lineage>
        <taxon>Bacteria</taxon>
        <taxon>Pseudomonadati</taxon>
        <taxon>Pseudomonadota</taxon>
        <taxon>Betaproteobacteria</taxon>
        <taxon>Burkholderiales</taxon>
        <taxon>Oxalobacteraceae</taxon>
        <taxon>Telluria group</taxon>
        <taxon>Massilia</taxon>
    </lineage>
</organism>
<dbReference type="CDD" id="cd01347">
    <property type="entry name" value="ligand_gated_channel"/>
    <property type="match status" value="1"/>
</dbReference>
<gene>
    <name evidence="16" type="ORF">GM658_12015</name>
</gene>
<feature type="domain" description="TonB-dependent receptor plug" evidence="15">
    <location>
        <begin position="57"/>
        <end position="174"/>
    </location>
</feature>
<evidence type="ECO:0000259" key="14">
    <source>
        <dbReference type="Pfam" id="PF00593"/>
    </source>
</evidence>